<dbReference type="Gene3D" id="3.30.565.10">
    <property type="entry name" value="Histidine kinase-like ATPase, C-terminal domain"/>
    <property type="match status" value="1"/>
</dbReference>
<evidence type="ECO:0000256" key="8">
    <source>
        <dbReference type="ARBA" id="ARBA00022989"/>
    </source>
</evidence>
<reference evidence="10 11" key="1">
    <citation type="journal article" date="2012" name="Mol. Biol. Evol.">
        <title>Genome reduction and co-evolution between the primary and secondary bacterial symbionts of psyllids.</title>
        <authorList>
            <person name="Sloan D.B."/>
            <person name="Moran N.A."/>
        </authorList>
    </citation>
    <scope>NUCLEOTIDE SEQUENCE [LARGE SCALE GENOMIC DNA]</scope>
    <source>
        <strain evidence="10">Ceuc_S</strain>
    </source>
</reference>
<evidence type="ECO:0000256" key="5">
    <source>
        <dbReference type="ARBA" id="ARBA00022679"/>
    </source>
</evidence>
<gene>
    <name evidence="10" type="ORF">A359_01210</name>
</gene>
<comment type="subcellular location">
    <subcellularLocation>
        <location evidence="2">Membrane</location>
        <topology evidence="2">Multi-pass membrane protein</topology>
    </subcellularLocation>
</comment>
<keyword evidence="7 10" id="KW-0418">Kinase</keyword>
<evidence type="ECO:0000259" key="9">
    <source>
        <dbReference type="PROSITE" id="PS50109"/>
    </source>
</evidence>
<proteinExistence type="predicted"/>
<dbReference type="HOGENOM" id="CLU_2234713_0_0_6"/>
<dbReference type="InterPro" id="IPR003594">
    <property type="entry name" value="HATPase_dom"/>
</dbReference>
<protein>
    <recommendedName>
        <fullName evidence="3">histidine kinase</fullName>
        <ecNumber evidence="3">2.7.13.3</ecNumber>
    </recommendedName>
</protein>
<keyword evidence="5" id="KW-0808">Transferase</keyword>
<dbReference type="EC" id="2.7.13.3" evidence="3"/>
<evidence type="ECO:0000256" key="1">
    <source>
        <dbReference type="ARBA" id="ARBA00000085"/>
    </source>
</evidence>
<dbReference type="RefSeq" id="WP_014887822.1">
    <property type="nucleotide sequence ID" value="NC_018419.1"/>
</dbReference>
<dbReference type="OrthoDB" id="9809567at2"/>
<keyword evidence="11" id="KW-1185">Reference proteome</keyword>
<dbReference type="InterPro" id="IPR050428">
    <property type="entry name" value="TCS_sensor_his_kinase"/>
</dbReference>
<dbReference type="SUPFAM" id="SSF55874">
    <property type="entry name" value="ATPase domain of HSP90 chaperone/DNA topoisomerase II/histidine kinase"/>
    <property type="match status" value="1"/>
</dbReference>
<keyword evidence="8" id="KW-1133">Transmembrane helix</keyword>
<organism evidence="10 11">
    <name type="scientific">secondary endosymbiont of Ctenarytaina eucalypti</name>
    <dbReference type="NCBI Taxonomy" id="1199245"/>
    <lineage>
        <taxon>Bacteria</taxon>
        <taxon>Pseudomonadati</taxon>
        <taxon>Pseudomonadota</taxon>
        <taxon>Gammaproteobacteria</taxon>
        <taxon>Enterobacterales</taxon>
        <taxon>Enterobacteriaceae</taxon>
        <taxon>aphid secondary symbionts</taxon>
    </lineage>
</organism>
<keyword evidence="6" id="KW-0812">Transmembrane</keyword>
<dbReference type="PANTHER" id="PTHR45436:SF4">
    <property type="entry name" value="SENSOR PROTEIN PHOQ"/>
    <property type="match status" value="1"/>
</dbReference>
<comment type="catalytic activity">
    <reaction evidence="1">
        <text>ATP + protein L-histidine = ADP + protein N-phospho-L-histidine.</text>
        <dbReference type="EC" id="2.7.13.3"/>
    </reaction>
</comment>
<evidence type="ECO:0000256" key="4">
    <source>
        <dbReference type="ARBA" id="ARBA00022553"/>
    </source>
</evidence>
<dbReference type="PROSITE" id="PS50109">
    <property type="entry name" value="HIS_KIN"/>
    <property type="match status" value="1"/>
</dbReference>
<name>J3Z2U3_9ENTR</name>
<dbReference type="GO" id="GO:0004673">
    <property type="term" value="F:protein histidine kinase activity"/>
    <property type="evidence" value="ECO:0007669"/>
    <property type="project" value="UniProtKB-EC"/>
</dbReference>
<dbReference type="InterPro" id="IPR005467">
    <property type="entry name" value="His_kinase_dom"/>
</dbReference>
<evidence type="ECO:0000313" key="11">
    <source>
        <dbReference type="Proteomes" id="UP000003936"/>
    </source>
</evidence>
<sequence>MTLYEVMGNILDNAYKYCLKYIEVSACRKKIALHIMIEDDGPCIPASKRTLIFQRKQRADTFCPGQGLGLSLATEIIEQYESDFLNKGTCHLAQLFFYHCYYDPT</sequence>
<dbReference type="KEGG" id="sect:A359_01210"/>
<evidence type="ECO:0000313" key="10">
    <source>
        <dbReference type="EMBL" id="AFP84524.1"/>
    </source>
</evidence>
<evidence type="ECO:0000256" key="3">
    <source>
        <dbReference type="ARBA" id="ARBA00012438"/>
    </source>
</evidence>
<dbReference type="STRING" id="1199245.A359_01210"/>
<evidence type="ECO:0000256" key="6">
    <source>
        <dbReference type="ARBA" id="ARBA00022692"/>
    </source>
</evidence>
<dbReference type="SMART" id="SM00387">
    <property type="entry name" value="HATPase_c"/>
    <property type="match status" value="1"/>
</dbReference>
<keyword evidence="4" id="KW-0597">Phosphoprotein</keyword>
<accession>J3Z2U3</accession>
<dbReference type="GO" id="GO:0005524">
    <property type="term" value="F:ATP binding"/>
    <property type="evidence" value="ECO:0007669"/>
    <property type="project" value="UniProtKB-KW"/>
</dbReference>
<dbReference type="InterPro" id="IPR036890">
    <property type="entry name" value="HATPase_C_sf"/>
</dbReference>
<dbReference type="AlphaFoldDB" id="J3Z2U3"/>
<dbReference type="PANTHER" id="PTHR45436">
    <property type="entry name" value="SENSOR HISTIDINE KINASE YKOH"/>
    <property type="match status" value="1"/>
</dbReference>
<feature type="domain" description="Histidine kinase" evidence="9">
    <location>
        <begin position="1"/>
        <end position="89"/>
    </location>
</feature>
<dbReference type="GO" id="GO:0000160">
    <property type="term" value="P:phosphorelay signal transduction system"/>
    <property type="evidence" value="ECO:0007669"/>
    <property type="project" value="TreeGrafter"/>
</dbReference>
<dbReference type="GO" id="GO:0005886">
    <property type="term" value="C:plasma membrane"/>
    <property type="evidence" value="ECO:0007669"/>
    <property type="project" value="TreeGrafter"/>
</dbReference>
<evidence type="ECO:0000256" key="2">
    <source>
        <dbReference type="ARBA" id="ARBA00004141"/>
    </source>
</evidence>
<evidence type="ECO:0000256" key="7">
    <source>
        <dbReference type="ARBA" id="ARBA00022777"/>
    </source>
</evidence>
<keyword evidence="8" id="KW-0472">Membrane</keyword>
<dbReference type="Pfam" id="PF02518">
    <property type="entry name" value="HATPase_c"/>
    <property type="match status" value="1"/>
</dbReference>
<dbReference type="EMBL" id="CP003546">
    <property type="protein sequence ID" value="AFP84524.1"/>
    <property type="molecule type" value="Genomic_DNA"/>
</dbReference>
<dbReference type="Proteomes" id="UP000003936">
    <property type="component" value="Chromosome"/>
</dbReference>